<dbReference type="FunFam" id="2.40.30.170:FF:000003">
    <property type="entry name" value="Multidrug resistance protein A"/>
    <property type="match status" value="1"/>
</dbReference>
<evidence type="ECO:0000256" key="7">
    <source>
        <dbReference type="ARBA" id="ARBA00022989"/>
    </source>
</evidence>
<dbReference type="RefSeq" id="WP_090134020.1">
    <property type="nucleotide sequence ID" value="NZ_FMBC01000006.1"/>
</dbReference>
<dbReference type="InterPro" id="IPR058634">
    <property type="entry name" value="AaeA-lik-b-barrel"/>
</dbReference>
<keyword evidence="5" id="KW-0997">Cell inner membrane</keyword>
<keyword evidence="4" id="KW-1003">Cell membrane</keyword>
<evidence type="ECO:0000256" key="2">
    <source>
        <dbReference type="ARBA" id="ARBA00009477"/>
    </source>
</evidence>
<dbReference type="Pfam" id="PF25963">
    <property type="entry name" value="Beta-barrel_AAEA"/>
    <property type="match status" value="1"/>
</dbReference>
<sequence>MQTSSAQAERAPGKRKRNFAILFLILLAIAAGCLAWYFLYARYYETTDDAYVNANLVTLTPQIAGTVTQVAVDEGDYVEKGQPLVLLDPSDTEIALQQAEANLASTVRQVRGLYSTADNYRAQVEAKQVALQTAQNDYARRQKIFASGAIAAEDLAHYRDAVTTAKSDLAAAQQALTTNLAMVDDTVIDSHPEIKSAVATLRQRYLDNARSTIVAPVSGFVAKRAVQLGMRVDSGTTLMSIVPLDQVWVDANFKESQMETMRLGQKVTLTADLYGDNVEYHGVIESLGIGTGSAFSLLPAQNASGNWIKIVQRLPVRITLDPHDIQKHPLRVGLSMFARVDIHDTDGHLLPQQTVAAPRFTTDVYQNALQNADQLVAKILHDNSQAVASSAR</sequence>
<dbReference type="Proteomes" id="UP000198515">
    <property type="component" value="Unassembled WGS sequence"/>
</dbReference>
<evidence type="ECO:0000256" key="6">
    <source>
        <dbReference type="ARBA" id="ARBA00022692"/>
    </source>
</evidence>
<dbReference type="OrthoDB" id="9811754at2"/>
<keyword evidence="6 9" id="KW-0812">Transmembrane</keyword>
<dbReference type="InterPro" id="IPR050739">
    <property type="entry name" value="MFP"/>
</dbReference>
<dbReference type="InterPro" id="IPR058633">
    <property type="entry name" value="EmrA/FarA_HH"/>
</dbReference>
<comment type="similarity">
    <text evidence="2">Belongs to the membrane fusion protein (MFP) (TC 8.A.1) family.</text>
</comment>
<evidence type="ECO:0000259" key="11">
    <source>
        <dbReference type="Pfam" id="PF25963"/>
    </source>
</evidence>
<accession>A0A1C4B0L8</accession>
<dbReference type="GO" id="GO:1990961">
    <property type="term" value="P:xenobiotic detoxification by transmembrane export across the plasma membrane"/>
    <property type="evidence" value="ECO:0007669"/>
    <property type="project" value="UniProtKB-ARBA"/>
</dbReference>
<gene>
    <name evidence="12" type="ORF">GA0061070_100660</name>
</gene>
<evidence type="ECO:0000256" key="1">
    <source>
        <dbReference type="ARBA" id="ARBA00004383"/>
    </source>
</evidence>
<evidence type="ECO:0000256" key="5">
    <source>
        <dbReference type="ARBA" id="ARBA00022519"/>
    </source>
</evidence>
<dbReference type="SUPFAM" id="SSF111369">
    <property type="entry name" value="HlyD-like secretion proteins"/>
    <property type="match status" value="2"/>
</dbReference>
<feature type="domain" description="Multidrug export protein EmrA/FarA alpha-helical hairpin" evidence="10">
    <location>
        <begin position="91"/>
        <end position="210"/>
    </location>
</feature>
<dbReference type="AlphaFoldDB" id="A0A1C4B0L8"/>
<dbReference type="Gene3D" id="2.40.30.170">
    <property type="match status" value="1"/>
</dbReference>
<keyword evidence="13" id="KW-1185">Reference proteome</keyword>
<dbReference type="Pfam" id="PF25885">
    <property type="entry name" value="HH_EMRA"/>
    <property type="match status" value="1"/>
</dbReference>
<evidence type="ECO:0000259" key="10">
    <source>
        <dbReference type="Pfam" id="PF25885"/>
    </source>
</evidence>
<dbReference type="GO" id="GO:0005886">
    <property type="term" value="C:plasma membrane"/>
    <property type="evidence" value="ECO:0007669"/>
    <property type="project" value="UniProtKB-SubCell"/>
</dbReference>
<evidence type="ECO:0000256" key="9">
    <source>
        <dbReference type="SAM" id="Phobius"/>
    </source>
</evidence>
<dbReference type="GO" id="GO:0046677">
    <property type="term" value="P:response to antibiotic"/>
    <property type="evidence" value="ECO:0007669"/>
    <property type="project" value="UniProtKB-ARBA"/>
</dbReference>
<evidence type="ECO:0000256" key="3">
    <source>
        <dbReference type="ARBA" id="ARBA00022448"/>
    </source>
</evidence>
<proteinExistence type="inferred from homology"/>
<comment type="subcellular location">
    <subcellularLocation>
        <location evidence="1">Cell inner membrane</location>
        <topology evidence="1">Single-pass membrane protein</topology>
        <orientation evidence="1">Periplasmic side</orientation>
    </subcellularLocation>
</comment>
<dbReference type="GO" id="GO:0015721">
    <property type="term" value="P:bile acid and bile salt transport"/>
    <property type="evidence" value="ECO:0007669"/>
    <property type="project" value="UniProtKB-ARBA"/>
</dbReference>
<dbReference type="EMBL" id="FMBC01000006">
    <property type="protein sequence ID" value="SCC00420.1"/>
    <property type="molecule type" value="Genomic_DNA"/>
</dbReference>
<keyword evidence="7 9" id="KW-1133">Transmembrane helix</keyword>
<feature type="domain" description="p-hydroxybenzoic acid efflux pump subunit AaeA-like beta-barrel" evidence="11">
    <location>
        <begin position="248"/>
        <end position="326"/>
    </location>
</feature>
<evidence type="ECO:0000313" key="12">
    <source>
        <dbReference type="EMBL" id="SCC00420.1"/>
    </source>
</evidence>
<protein>
    <submittedName>
        <fullName evidence="12">Membrane fusion protein, multidrug efflux system</fullName>
    </submittedName>
</protein>
<name>A0A1C4B0L8_9ENTR</name>
<keyword evidence="3" id="KW-0813">Transport</keyword>
<evidence type="ECO:0000313" key="13">
    <source>
        <dbReference type="Proteomes" id="UP000198515"/>
    </source>
</evidence>
<dbReference type="PANTHER" id="PTHR30386">
    <property type="entry name" value="MEMBRANE FUSION SUBUNIT OF EMRAB-TOLC MULTIDRUG EFFLUX PUMP"/>
    <property type="match status" value="1"/>
</dbReference>
<organism evidence="12 13">
    <name type="scientific">Kosakonia oryziphila</name>
    <dbReference type="NCBI Taxonomy" id="1005667"/>
    <lineage>
        <taxon>Bacteria</taxon>
        <taxon>Pseudomonadati</taxon>
        <taxon>Pseudomonadota</taxon>
        <taxon>Gammaproteobacteria</taxon>
        <taxon>Enterobacterales</taxon>
        <taxon>Enterobacteriaceae</taxon>
        <taxon>Kosakonia</taxon>
    </lineage>
</organism>
<dbReference type="Gene3D" id="2.40.50.100">
    <property type="match status" value="1"/>
</dbReference>
<keyword evidence="8 9" id="KW-0472">Membrane</keyword>
<dbReference type="PANTHER" id="PTHR30386:SF19">
    <property type="entry name" value="MULTIDRUG EXPORT PROTEIN EMRA-RELATED"/>
    <property type="match status" value="1"/>
</dbReference>
<evidence type="ECO:0000256" key="4">
    <source>
        <dbReference type="ARBA" id="ARBA00022475"/>
    </source>
</evidence>
<feature type="transmembrane region" description="Helical" evidence="9">
    <location>
        <begin position="20"/>
        <end position="39"/>
    </location>
</feature>
<reference evidence="13" key="1">
    <citation type="submission" date="2016-08" db="EMBL/GenBank/DDBJ databases">
        <authorList>
            <person name="Varghese N."/>
            <person name="Submissions Spin"/>
        </authorList>
    </citation>
    <scope>NUCLEOTIDE SEQUENCE [LARGE SCALE GENOMIC DNA]</scope>
    <source>
        <strain evidence="13">REICA_142</strain>
    </source>
</reference>
<evidence type="ECO:0000256" key="8">
    <source>
        <dbReference type="ARBA" id="ARBA00023136"/>
    </source>
</evidence>
<dbReference type="Gene3D" id="1.10.287.470">
    <property type="entry name" value="Helix hairpin bin"/>
    <property type="match status" value="1"/>
</dbReference>